<protein>
    <recommendedName>
        <fullName evidence="4">Leucine rich repeat (LRR) protein</fullName>
    </recommendedName>
</protein>
<dbReference type="Proteomes" id="UP001519654">
    <property type="component" value="Unassembled WGS sequence"/>
</dbReference>
<dbReference type="InterPro" id="IPR004830">
    <property type="entry name" value="LRR_variant"/>
</dbReference>
<accession>A0ABS5YNC1</accession>
<dbReference type="InterPro" id="IPR016024">
    <property type="entry name" value="ARM-type_fold"/>
</dbReference>
<dbReference type="Pfam" id="PF01816">
    <property type="entry name" value="LRV"/>
    <property type="match status" value="1"/>
</dbReference>
<evidence type="ECO:0000256" key="1">
    <source>
        <dbReference type="SAM" id="MobiDB-lite"/>
    </source>
</evidence>
<dbReference type="Gene3D" id="1.25.10.10">
    <property type="entry name" value="Leucine-rich Repeat Variant"/>
    <property type="match status" value="1"/>
</dbReference>
<sequence>MAGRTSVAERVAAAQRASVESLAAYAGDSSPAVRRAVAARPDASGDVLRALIADRDLATRAAVAGNPGVPEDVLITLLTDRHWRVRLTAARNPAATPAARRAMCAAADPNVRLVLAQQPGLPAEIGAALARDEFVTVREALAACTDSPAVVAALLADPDGRIRGAAGINSLVTVPQLQALRHDTHRQARLAVVWANHRRAEVPVDDLLALARDRSFDVRYWLANLAGATREVYEILAHDRDEMVSTTARLWLLPPDDPRSKAGHRTGYPDPARLGEPTPFVAATPDELMRLLPGT</sequence>
<gene>
    <name evidence="2" type="ORF">KOI35_15775</name>
</gene>
<evidence type="ECO:0008006" key="4">
    <source>
        <dbReference type="Google" id="ProtNLM"/>
    </source>
</evidence>
<dbReference type="InterPro" id="IPR011989">
    <property type="entry name" value="ARM-like"/>
</dbReference>
<evidence type="ECO:0000313" key="2">
    <source>
        <dbReference type="EMBL" id="MBU2664962.1"/>
    </source>
</evidence>
<reference evidence="2 3" key="1">
    <citation type="submission" date="2021-06" db="EMBL/GenBank/DDBJ databases">
        <title>Actinoplanes lichenicola sp. nov., and Actinoplanes ovalisporus sp. nov., isolated from lichen in Thailand.</title>
        <authorList>
            <person name="Saeng-In P."/>
            <person name="Kanchanasin P."/>
            <person name="Yuki M."/>
            <person name="Kudo T."/>
            <person name="Ohkuma M."/>
            <person name="Phongsopitanun W."/>
            <person name="Tanasupawat S."/>
        </authorList>
    </citation>
    <scope>NUCLEOTIDE SEQUENCE [LARGE SCALE GENOMIC DNA]</scope>
    <source>
        <strain evidence="2 3">NBRC 110975</strain>
    </source>
</reference>
<evidence type="ECO:0000313" key="3">
    <source>
        <dbReference type="Proteomes" id="UP001519654"/>
    </source>
</evidence>
<name>A0ABS5YNC1_9ACTN</name>
<dbReference type="EMBL" id="JAHKKG010000005">
    <property type="protein sequence ID" value="MBU2664962.1"/>
    <property type="molecule type" value="Genomic_DNA"/>
</dbReference>
<proteinExistence type="predicted"/>
<organism evidence="2 3">
    <name type="scientific">Paractinoplanes bogorensis</name>
    <dbReference type="NCBI Taxonomy" id="1610840"/>
    <lineage>
        <taxon>Bacteria</taxon>
        <taxon>Bacillati</taxon>
        <taxon>Actinomycetota</taxon>
        <taxon>Actinomycetes</taxon>
        <taxon>Micromonosporales</taxon>
        <taxon>Micromonosporaceae</taxon>
        <taxon>Paractinoplanes</taxon>
    </lineage>
</organism>
<keyword evidence="3" id="KW-1185">Reference proteome</keyword>
<comment type="caution">
    <text evidence="2">The sequence shown here is derived from an EMBL/GenBank/DDBJ whole genome shotgun (WGS) entry which is preliminary data.</text>
</comment>
<dbReference type="RefSeq" id="WP_215788180.1">
    <property type="nucleotide sequence ID" value="NZ_JAHKKG010000005.1"/>
</dbReference>
<feature type="region of interest" description="Disordered" evidence="1">
    <location>
        <begin position="255"/>
        <end position="279"/>
    </location>
</feature>
<dbReference type="SUPFAM" id="SSF48371">
    <property type="entry name" value="ARM repeat"/>
    <property type="match status" value="2"/>
</dbReference>